<dbReference type="EMBL" id="JADOUA010000001">
    <property type="protein sequence ID" value="MBG6086858.1"/>
    <property type="molecule type" value="Genomic_DNA"/>
</dbReference>
<dbReference type="RefSeq" id="WP_197009796.1">
    <property type="nucleotide sequence ID" value="NZ_BAABES010000007.1"/>
</dbReference>
<feature type="transmembrane region" description="Helical" evidence="2">
    <location>
        <begin position="21"/>
        <end position="41"/>
    </location>
</feature>
<keyword evidence="5" id="KW-1185">Reference proteome</keyword>
<dbReference type="InterPro" id="IPR002938">
    <property type="entry name" value="FAD-bd"/>
</dbReference>
<dbReference type="PANTHER" id="PTHR43422:SF3">
    <property type="entry name" value="THIAMINE THIAZOLE SYNTHASE"/>
    <property type="match status" value="1"/>
</dbReference>
<sequence length="486" mass="52606">MSSRPDTGRRAGGGRSGGRAAGGQAVVLGAGLAGMFAAAALSRHMERVVVVERDRLPEGPEWRRGVPQSRHAHNLMTAGHTAMNRLLPGVRDELRDAGMVEVGMPRDMLLLTAGGWMPRFTTPLFMMTSSRDLIDWVVRDRLHADPKVEFLEETEAVGLLTEGPRHAEVRGVRVRGRDASREAGRGEPYEIEADFVVDATGRRSRTPEWLRAMGYETPSESVVDAQVAYSTCVFDPPPGHEADWNCVLLQSTPDAPRQGILNPIEGGRWMVSLAAMGGERPPLDHDGFLGYARTLRSPVLYDTLVKARPVGPVHGSGRTENRRRHYERLRRWPERFLVLGDGAGALNPSYGQGMSVAACSAVALDEALAAAGGPAGVASGMRKKVARCIDTAWAIAATGDLGYPWAINDAGLSTRMKLRYLYRVVGASAWSKPAARALLDLNQMVSSPAAVFRPRVVTAVMRGSRQVSDLPPALAERPPLTHADLP</sequence>
<dbReference type="GO" id="GO:0071949">
    <property type="term" value="F:FAD binding"/>
    <property type="evidence" value="ECO:0007669"/>
    <property type="project" value="InterPro"/>
</dbReference>
<evidence type="ECO:0000256" key="1">
    <source>
        <dbReference type="SAM" id="MobiDB-lite"/>
    </source>
</evidence>
<organism evidence="4 5">
    <name type="scientific">Actinomadura viridis</name>
    <dbReference type="NCBI Taxonomy" id="58110"/>
    <lineage>
        <taxon>Bacteria</taxon>
        <taxon>Bacillati</taxon>
        <taxon>Actinomycetota</taxon>
        <taxon>Actinomycetes</taxon>
        <taxon>Streptosporangiales</taxon>
        <taxon>Thermomonosporaceae</taxon>
        <taxon>Actinomadura</taxon>
    </lineage>
</organism>
<name>A0A931DHJ6_9ACTN</name>
<evidence type="ECO:0000313" key="5">
    <source>
        <dbReference type="Proteomes" id="UP000614047"/>
    </source>
</evidence>
<accession>A0A931DHJ6</accession>
<gene>
    <name evidence="4" type="ORF">IW256_000971</name>
</gene>
<evidence type="ECO:0000259" key="3">
    <source>
        <dbReference type="Pfam" id="PF01494"/>
    </source>
</evidence>
<protein>
    <submittedName>
        <fullName evidence="4">2-polyprenyl-6-methoxyphenol hydroxylase-like FAD-dependent oxidoreductase</fullName>
    </submittedName>
</protein>
<dbReference type="PANTHER" id="PTHR43422">
    <property type="entry name" value="THIAMINE THIAZOLE SYNTHASE"/>
    <property type="match status" value="1"/>
</dbReference>
<evidence type="ECO:0000256" key="2">
    <source>
        <dbReference type="SAM" id="Phobius"/>
    </source>
</evidence>
<dbReference type="AlphaFoldDB" id="A0A931DHJ6"/>
<dbReference type="Proteomes" id="UP000614047">
    <property type="component" value="Unassembled WGS sequence"/>
</dbReference>
<proteinExistence type="predicted"/>
<dbReference type="Pfam" id="PF01494">
    <property type="entry name" value="FAD_binding_3"/>
    <property type="match status" value="1"/>
</dbReference>
<feature type="region of interest" description="Disordered" evidence="1">
    <location>
        <begin position="1"/>
        <end position="20"/>
    </location>
</feature>
<feature type="domain" description="FAD-binding" evidence="3">
    <location>
        <begin position="25"/>
        <end position="393"/>
    </location>
</feature>
<dbReference type="InterPro" id="IPR036188">
    <property type="entry name" value="FAD/NAD-bd_sf"/>
</dbReference>
<dbReference type="SUPFAM" id="SSF51905">
    <property type="entry name" value="FAD/NAD(P)-binding domain"/>
    <property type="match status" value="1"/>
</dbReference>
<evidence type="ECO:0000313" key="4">
    <source>
        <dbReference type="EMBL" id="MBG6086858.1"/>
    </source>
</evidence>
<feature type="compositionally biased region" description="Gly residues" evidence="1">
    <location>
        <begin position="10"/>
        <end position="20"/>
    </location>
</feature>
<dbReference type="Gene3D" id="3.50.50.60">
    <property type="entry name" value="FAD/NAD(P)-binding domain"/>
    <property type="match status" value="1"/>
</dbReference>
<reference evidence="4" key="1">
    <citation type="submission" date="2020-11" db="EMBL/GenBank/DDBJ databases">
        <title>Sequencing the genomes of 1000 actinobacteria strains.</title>
        <authorList>
            <person name="Klenk H.-P."/>
        </authorList>
    </citation>
    <scope>NUCLEOTIDE SEQUENCE</scope>
    <source>
        <strain evidence="4">DSM 43175</strain>
    </source>
</reference>
<dbReference type="PRINTS" id="PR00420">
    <property type="entry name" value="RNGMNOXGNASE"/>
</dbReference>
<comment type="caution">
    <text evidence="4">The sequence shown here is derived from an EMBL/GenBank/DDBJ whole genome shotgun (WGS) entry which is preliminary data.</text>
</comment>
<keyword evidence="2" id="KW-1133">Transmembrane helix</keyword>
<keyword evidence="2" id="KW-0812">Transmembrane</keyword>
<keyword evidence="2" id="KW-0472">Membrane</keyword>